<feature type="domain" description="C2H2-type" evidence="11">
    <location>
        <begin position="349"/>
        <end position="376"/>
    </location>
</feature>
<name>A0A9N9TQZ4_PHYSR</name>
<dbReference type="Pfam" id="PF21549">
    <property type="entry name" value="PRDM2_PR"/>
    <property type="match status" value="1"/>
</dbReference>
<dbReference type="EMBL" id="OU900095">
    <property type="protein sequence ID" value="CAG9859529.1"/>
    <property type="molecule type" value="Genomic_DNA"/>
</dbReference>
<dbReference type="Pfam" id="PF13912">
    <property type="entry name" value="zf-C2H2_6"/>
    <property type="match status" value="2"/>
</dbReference>
<organism evidence="13 14">
    <name type="scientific">Phyllotreta striolata</name>
    <name type="common">Striped flea beetle</name>
    <name type="synonym">Crioceris striolata</name>
    <dbReference type="NCBI Taxonomy" id="444603"/>
    <lineage>
        <taxon>Eukaryota</taxon>
        <taxon>Metazoa</taxon>
        <taxon>Ecdysozoa</taxon>
        <taxon>Arthropoda</taxon>
        <taxon>Hexapoda</taxon>
        <taxon>Insecta</taxon>
        <taxon>Pterygota</taxon>
        <taxon>Neoptera</taxon>
        <taxon>Endopterygota</taxon>
        <taxon>Coleoptera</taxon>
        <taxon>Polyphaga</taxon>
        <taxon>Cucujiformia</taxon>
        <taxon>Chrysomeloidea</taxon>
        <taxon>Chrysomelidae</taxon>
        <taxon>Galerucinae</taxon>
        <taxon>Alticini</taxon>
        <taxon>Phyllotreta</taxon>
    </lineage>
</organism>
<proteinExistence type="predicted"/>
<feature type="domain" description="C2H2-type" evidence="11">
    <location>
        <begin position="375"/>
        <end position="393"/>
    </location>
</feature>
<dbReference type="AlphaFoldDB" id="A0A9N9TQZ4"/>
<gene>
    <name evidence="13" type="ORF">PHYEVI_LOCUS5903</name>
</gene>
<dbReference type="GO" id="GO:0008170">
    <property type="term" value="F:N-methyltransferase activity"/>
    <property type="evidence" value="ECO:0007669"/>
    <property type="project" value="UniProtKB-ARBA"/>
</dbReference>
<keyword evidence="5" id="KW-0862">Zinc</keyword>
<accession>A0A9N9TQZ4</accession>
<evidence type="ECO:0000256" key="8">
    <source>
        <dbReference type="ARBA" id="ARBA00023163"/>
    </source>
</evidence>
<dbReference type="Pfam" id="PF12874">
    <property type="entry name" value="zf-met"/>
    <property type="match status" value="1"/>
</dbReference>
<feature type="domain" description="C2H2-type" evidence="11">
    <location>
        <begin position="401"/>
        <end position="429"/>
    </location>
</feature>
<dbReference type="GO" id="GO:0008757">
    <property type="term" value="F:S-adenosylmethionine-dependent methyltransferase activity"/>
    <property type="evidence" value="ECO:0007669"/>
    <property type="project" value="UniProtKB-ARBA"/>
</dbReference>
<dbReference type="InterPro" id="IPR036236">
    <property type="entry name" value="Znf_C2H2_sf"/>
</dbReference>
<evidence type="ECO:0000313" key="14">
    <source>
        <dbReference type="Proteomes" id="UP001153712"/>
    </source>
</evidence>
<evidence type="ECO:0000256" key="3">
    <source>
        <dbReference type="ARBA" id="ARBA00022737"/>
    </source>
</evidence>
<evidence type="ECO:0000313" key="13">
    <source>
        <dbReference type="EMBL" id="CAG9859529.1"/>
    </source>
</evidence>
<dbReference type="InterPro" id="IPR050331">
    <property type="entry name" value="Zinc_finger"/>
</dbReference>
<evidence type="ECO:0000256" key="4">
    <source>
        <dbReference type="ARBA" id="ARBA00022771"/>
    </source>
</evidence>
<evidence type="ECO:0000256" key="5">
    <source>
        <dbReference type="ARBA" id="ARBA00022833"/>
    </source>
</evidence>
<dbReference type="Gene3D" id="3.30.160.60">
    <property type="entry name" value="Classic Zinc Finger"/>
    <property type="match status" value="6"/>
</dbReference>
<evidence type="ECO:0000256" key="9">
    <source>
        <dbReference type="ARBA" id="ARBA00023242"/>
    </source>
</evidence>
<comment type="subcellular location">
    <subcellularLocation>
        <location evidence="1">Nucleus</location>
    </subcellularLocation>
</comment>
<keyword evidence="7" id="KW-0238">DNA-binding</keyword>
<evidence type="ECO:0000256" key="1">
    <source>
        <dbReference type="ARBA" id="ARBA00004123"/>
    </source>
</evidence>
<feature type="domain" description="C2H2-type" evidence="11">
    <location>
        <begin position="448"/>
        <end position="475"/>
    </location>
</feature>
<dbReference type="Gene3D" id="2.170.270.10">
    <property type="entry name" value="SET domain"/>
    <property type="match status" value="1"/>
</dbReference>
<evidence type="ECO:0000256" key="2">
    <source>
        <dbReference type="ARBA" id="ARBA00022723"/>
    </source>
</evidence>
<dbReference type="GO" id="GO:0010468">
    <property type="term" value="P:regulation of gene expression"/>
    <property type="evidence" value="ECO:0007669"/>
    <property type="project" value="TreeGrafter"/>
</dbReference>
<dbReference type="GO" id="GO:0008270">
    <property type="term" value="F:zinc ion binding"/>
    <property type="evidence" value="ECO:0007669"/>
    <property type="project" value="UniProtKB-KW"/>
</dbReference>
<dbReference type="InterPro" id="IPR001214">
    <property type="entry name" value="SET_dom"/>
</dbReference>
<dbReference type="GO" id="GO:0008276">
    <property type="term" value="F:protein methyltransferase activity"/>
    <property type="evidence" value="ECO:0007669"/>
    <property type="project" value="UniProtKB-ARBA"/>
</dbReference>
<dbReference type="Proteomes" id="UP001153712">
    <property type="component" value="Chromosome 2"/>
</dbReference>
<dbReference type="PANTHER" id="PTHR16515:SF49">
    <property type="entry name" value="GASTRULA ZINC FINGER PROTEIN XLCGF49.1-LIKE-RELATED"/>
    <property type="match status" value="1"/>
</dbReference>
<dbReference type="PROSITE" id="PS50280">
    <property type="entry name" value="SET"/>
    <property type="match status" value="1"/>
</dbReference>
<dbReference type="PROSITE" id="PS00028">
    <property type="entry name" value="ZINC_FINGER_C2H2_1"/>
    <property type="match status" value="9"/>
</dbReference>
<dbReference type="PROSITE" id="PS50157">
    <property type="entry name" value="ZINC_FINGER_C2H2_2"/>
    <property type="match status" value="8"/>
</dbReference>
<feature type="domain" description="SET" evidence="12">
    <location>
        <begin position="41"/>
        <end position="152"/>
    </location>
</feature>
<dbReference type="SMART" id="SM00355">
    <property type="entry name" value="ZnF_C2H2"/>
    <property type="match status" value="11"/>
</dbReference>
<dbReference type="InterPro" id="IPR046341">
    <property type="entry name" value="SET_dom_sf"/>
</dbReference>
<evidence type="ECO:0000256" key="7">
    <source>
        <dbReference type="ARBA" id="ARBA00023125"/>
    </source>
</evidence>
<dbReference type="Pfam" id="PF00096">
    <property type="entry name" value="zf-C2H2"/>
    <property type="match status" value="4"/>
</dbReference>
<keyword evidence="8" id="KW-0804">Transcription</keyword>
<sequence length="703" mass="80954">MMKICGICGGNHHTNDCDIIQIVVHVTDSPIPSKAKLTLPQNLTLTKTTDNSYRVTANSTIAKGTKFGPLQAKKNFTFIPAISFPLRIFVGLGNEEHYLDTTDENECNWLIFISPACDFQEQNVVCYQEGEDIFYVTVKEISKGEDLKVWYSPYYATKMKTNILKPIINELDDNLKTRKLSDALIKRNKQITSREMWSCKFCGKSERKVPEFALHLLKHYSKKLERRCHLCNMSFLKVKSYQKHVKIVHEKVITDKTPTQIALKSSTSNNVEKSADLSNENYVGGPLLTNEVNYDSTDNTGLVLPQTDMDHQNMQFEQDNLNMESILSESVKDLDNFNFELVENDTEQFVCDICLKVFKKVKSLIQHMNKHTGKFTCIECNKVFARQENLNYHSCKLLYKFQCYHCSKLFYQKKYLSRHMKLFHNKQTNGEETDAPKETNSNPSIQHVQCSKCSKMFAHKSNLIIHLKTHLPREKYICPICDKLLISQKTFVKHYKLHKDPVVKCTTCDKILNRKDTLKYHMESVHSGNEEICSDCGKPMKTKKILNTHKKAHETTKTYDCPRCTLKFNRSFNLTRHIKVVHESKKIDADKKFACAICDRKFKFNKSLTRHIRTIHPHEPIEQKSAKLKKCAKISNKIDDSVAGLKRTIDSMHFTNIDNFDTDSNDRLVESLINNHVGSGLASDAHQTVSMMSMLDLDIDGIN</sequence>
<evidence type="ECO:0000259" key="11">
    <source>
        <dbReference type="PROSITE" id="PS50157"/>
    </source>
</evidence>
<feature type="domain" description="C2H2-type" evidence="11">
    <location>
        <begin position="559"/>
        <end position="587"/>
    </location>
</feature>
<dbReference type="GO" id="GO:0005634">
    <property type="term" value="C:nucleus"/>
    <property type="evidence" value="ECO:0007669"/>
    <property type="project" value="UniProtKB-SubCell"/>
</dbReference>
<feature type="domain" description="C2H2-type" evidence="11">
    <location>
        <begin position="531"/>
        <end position="558"/>
    </location>
</feature>
<keyword evidence="14" id="KW-1185">Reference proteome</keyword>
<dbReference type="PANTHER" id="PTHR16515">
    <property type="entry name" value="PR DOMAIN ZINC FINGER PROTEIN"/>
    <property type="match status" value="1"/>
</dbReference>
<feature type="domain" description="C2H2-type" evidence="11">
    <location>
        <begin position="593"/>
        <end position="621"/>
    </location>
</feature>
<keyword evidence="2" id="KW-0479">Metal-binding</keyword>
<dbReference type="SUPFAM" id="SSF57667">
    <property type="entry name" value="beta-beta-alpha zinc fingers"/>
    <property type="match status" value="4"/>
</dbReference>
<keyword evidence="9" id="KW-0539">Nucleus</keyword>
<evidence type="ECO:0000259" key="12">
    <source>
        <dbReference type="PROSITE" id="PS50280"/>
    </source>
</evidence>
<reference evidence="13" key="1">
    <citation type="submission" date="2022-01" db="EMBL/GenBank/DDBJ databases">
        <authorList>
            <person name="King R."/>
        </authorList>
    </citation>
    <scope>NUCLEOTIDE SEQUENCE</scope>
</reference>
<dbReference type="OrthoDB" id="40579at2759"/>
<keyword evidence="3" id="KW-0677">Repeat</keyword>
<feature type="domain" description="C2H2-type" evidence="11">
    <location>
        <begin position="503"/>
        <end position="531"/>
    </location>
</feature>
<keyword evidence="4 10" id="KW-0863">Zinc-finger</keyword>
<protein>
    <submittedName>
        <fullName evidence="13">Uncharacterized protein</fullName>
    </submittedName>
</protein>
<evidence type="ECO:0000256" key="10">
    <source>
        <dbReference type="PROSITE-ProRule" id="PRU00042"/>
    </source>
</evidence>
<evidence type="ECO:0000256" key="6">
    <source>
        <dbReference type="ARBA" id="ARBA00023015"/>
    </source>
</evidence>
<keyword evidence="6" id="KW-0805">Transcription regulation</keyword>
<dbReference type="InterPro" id="IPR013087">
    <property type="entry name" value="Znf_C2H2_type"/>
</dbReference>